<proteinExistence type="predicted"/>
<keyword evidence="1" id="KW-0472">Membrane</keyword>
<reference evidence="3 4" key="1">
    <citation type="submission" date="2016-11" db="EMBL/GenBank/DDBJ databases">
        <authorList>
            <person name="Varghese N."/>
            <person name="Submissions S."/>
        </authorList>
    </citation>
    <scope>NUCLEOTIDE SEQUENCE [LARGE SCALE GENOMIC DNA]</scope>
    <source>
        <strain evidence="3 4">DSM 17919</strain>
    </source>
</reference>
<dbReference type="InterPro" id="IPR001387">
    <property type="entry name" value="Cro/C1-type_HTH"/>
</dbReference>
<dbReference type="CDD" id="cd00093">
    <property type="entry name" value="HTH_XRE"/>
    <property type="match status" value="1"/>
</dbReference>
<evidence type="ECO:0000313" key="3">
    <source>
        <dbReference type="EMBL" id="SHI64458.1"/>
    </source>
</evidence>
<dbReference type="SUPFAM" id="SSF47413">
    <property type="entry name" value="lambda repressor-like DNA-binding domains"/>
    <property type="match status" value="1"/>
</dbReference>
<evidence type="ECO:0000259" key="2">
    <source>
        <dbReference type="PROSITE" id="PS50943"/>
    </source>
</evidence>
<dbReference type="PANTHER" id="PTHR34475:SF1">
    <property type="entry name" value="CYTOSKELETON PROTEIN RODZ"/>
    <property type="match status" value="1"/>
</dbReference>
<accession>A0A8G2C7H6</accession>
<organism evidence="3 4">
    <name type="scientific">Halodesulfovibrio aestuarii</name>
    <dbReference type="NCBI Taxonomy" id="126333"/>
    <lineage>
        <taxon>Bacteria</taxon>
        <taxon>Pseudomonadati</taxon>
        <taxon>Thermodesulfobacteriota</taxon>
        <taxon>Desulfovibrionia</taxon>
        <taxon>Desulfovibrionales</taxon>
        <taxon>Desulfovibrionaceae</taxon>
        <taxon>Halodesulfovibrio</taxon>
    </lineage>
</organism>
<dbReference type="PROSITE" id="PS50943">
    <property type="entry name" value="HTH_CROC1"/>
    <property type="match status" value="1"/>
</dbReference>
<dbReference type="InterPro" id="IPR025194">
    <property type="entry name" value="RodZ-like_C"/>
</dbReference>
<feature type="transmembrane region" description="Helical" evidence="1">
    <location>
        <begin position="104"/>
        <end position="122"/>
    </location>
</feature>
<dbReference type="Pfam" id="PF13413">
    <property type="entry name" value="HTH_25"/>
    <property type="match status" value="1"/>
</dbReference>
<gene>
    <name evidence="3" type="ORF">SAMN05660830_00547</name>
</gene>
<evidence type="ECO:0000313" key="4">
    <source>
        <dbReference type="Proteomes" id="UP000184001"/>
    </source>
</evidence>
<dbReference type="SMART" id="SM00530">
    <property type="entry name" value="HTH_XRE"/>
    <property type="match status" value="1"/>
</dbReference>
<dbReference type="Gene3D" id="1.10.260.40">
    <property type="entry name" value="lambda repressor-like DNA-binding domains"/>
    <property type="match status" value="1"/>
</dbReference>
<keyword evidence="1" id="KW-1133">Transmembrane helix</keyword>
<dbReference type="RefSeq" id="WP_020001673.1">
    <property type="nucleotide sequence ID" value="NZ_CP192219.1"/>
</dbReference>
<dbReference type="AlphaFoldDB" id="A0A8G2C7H6"/>
<feature type="domain" description="HTH cro/C1-type" evidence="2">
    <location>
        <begin position="11"/>
        <end position="71"/>
    </location>
</feature>
<keyword evidence="1" id="KW-0812">Transmembrane</keyword>
<dbReference type="PANTHER" id="PTHR34475">
    <property type="match status" value="1"/>
</dbReference>
<dbReference type="InterPro" id="IPR010982">
    <property type="entry name" value="Lambda_DNA-bd_dom_sf"/>
</dbReference>
<name>A0A8G2C7H6_9BACT</name>
<dbReference type="InterPro" id="IPR050400">
    <property type="entry name" value="Bact_Cytoskel_RodZ"/>
</dbReference>
<evidence type="ECO:0000256" key="1">
    <source>
        <dbReference type="SAM" id="Phobius"/>
    </source>
</evidence>
<protein>
    <submittedName>
        <fullName evidence="3">Cytoskeleton protein RodZ</fullName>
    </submittedName>
</protein>
<comment type="caution">
    <text evidence="3">The sequence shown here is derived from an EMBL/GenBank/DDBJ whole genome shotgun (WGS) entry which is preliminary data.</text>
</comment>
<dbReference type="Pfam" id="PF13464">
    <property type="entry name" value="RodZ_C"/>
    <property type="match status" value="1"/>
</dbReference>
<sequence>MSEMLELGTLLREERERKGLSLEELSERIKLAPRTLAFIESGTKSELPHAVYVKGFVKSYAMVLGLDPEELGAMVDIAYKEELEEEVAEPIVARRAKRGCPVKLIAIVVLIAGLAAAGYFYMQSGTATLGNEEATVEVPVQPPVQQEEPAKQGTEQENAPEIVSVEPVVAAPSAQVKDAASEVTTETPKVAAVEPEPVASNKESTPAVEAVEIVAPSDVVAQETEKKDVATKQTKEKAEVAMRSLHIQAIADCWVEATGDDFTRKEFLLRNGQGYTLTFPQNLSLRLGNSGGISLTLDGAPYSFNGADGKVRTVYIAAQ</sequence>
<dbReference type="GO" id="GO:0003677">
    <property type="term" value="F:DNA binding"/>
    <property type="evidence" value="ECO:0007669"/>
    <property type="project" value="InterPro"/>
</dbReference>
<dbReference type="Proteomes" id="UP000184001">
    <property type="component" value="Unassembled WGS sequence"/>
</dbReference>
<dbReference type="EMBL" id="FQZR01000002">
    <property type="protein sequence ID" value="SHI64458.1"/>
    <property type="molecule type" value="Genomic_DNA"/>
</dbReference>